<evidence type="ECO:0000313" key="2">
    <source>
        <dbReference type="EMBL" id="MDR6533971.1"/>
    </source>
</evidence>
<dbReference type="RefSeq" id="WP_310035083.1">
    <property type="nucleotide sequence ID" value="NZ_JAVDRL010000017.1"/>
</dbReference>
<dbReference type="Pfam" id="PF13450">
    <property type="entry name" value="NAD_binding_8"/>
    <property type="match status" value="1"/>
</dbReference>
<evidence type="ECO:0000313" key="3">
    <source>
        <dbReference type="Proteomes" id="UP001262754"/>
    </source>
</evidence>
<organism evidence="2 3">
    <name type="scientific">Caulobacter rhizosphaerae</name>
    <dbReference type="NCBI Taxonomy" id="2010972"/>
    <lineage>
        <taxon>Bacteria</taxon>
        <taxon>Pseudomonadati</taxon>
        <taxon>Pseudomonadota</taxon>
        <taxon>Alphaproteobacteria</taxon>
        <taxon>Caulobacterales</taxon>
        <taxon>Caulobacteraceae</taxon>
        <taxon>Caulobacter</taxon>
    </lineage>
</organism>
<dbReference type="PANTHER" id="PTHR21197">
    <property type="entry name" value="UDP-GALACTOPYRANOSE MUTASE"/>
    <property type="match status" value="1"/>
</dbReference>
<keyword evidence="3" id="KW-1185">Reference proteome</keyword>
<sequence>MAKFEAAPHRPAGRSLTFSGQDGFSNGDHRVMGQHVETLVIGAGPAGLTAAYVLAKAGRDVAVLEMDPHAVGGSSRTIDHHGFKIDLNGGAYASTSPAVLALWSELLPDGFVEQPRTARIYHRERFYAYPLKALEALGLLGLRGAAACLASFGLAKIRPIKAPRTFGDEIRNRFGARLSSTLFLPFAEKVSGLIRDQMPAGRAGAARPAASLRYPRLGGGSIWRTCADQIAAFGGEVALGRRVETLKFDPITRSWAVTILRDDGAHEVRTADHVVSTAPLRELMAMLRPAPISLFHAGELMYRDQITVALVGRTRKPLREAAIDVHDTDLQVGRVQNYRAWSPDMAPEGEAASCLGLDYFCFEGDGLWTASDADLVALAWREAAVMGLMDPTAVSDARVVRQRKVLPIEDEDCAEHRAMIRLDLKMQFPSLHLAGRNGLHRDGARDQATLSGLMTAENILTGETAHDVWEVSAPPPAAGRRAA</sequence>
<name>A0ABU1N7V9_9CAUL</name>
<gene>
    <name evidence="2" type="ORF">J2800_004741</name>
</gene>
<evidence type="ECO:0000256" key="1">
    <source>
        <dbReference type="SAM" id="MobiDB-lite"/>
    </source>
</evidence>
<reference evidence="2 3" key="1">
    <citation type="submission" date="2023-07" db="EMBL/GenBank/DDBJ databases">
        <title>Sorghum-associated microbial communities from plants grown in Nebraska, USA.</title>
        <authorList>
            <person name="Schachtman D."/>
        </authorList>
    </citation>
    <scope>NUCLEOTIDE SEQUENCE [LARGE SCALE GENOMIC DNA]</scope>
    <source>
        <strain evidence="2 3">DS2154</strain>
    </source>
</reference>
<dbReference type="Gene3D" id="3.50.50.60">
    <property type="entry name" value="FAD/NAD(P)-binding domain"/>
    <property type="match status" value="2"/>
</dbReference>
<comment type="caution">
    <text evidence="2">The sequence shown here is derived from an EMBL/GenBank/DDBJ whole genome shotgun (WGS) entry which is preliminary data.</text>
</comment>
<accession>A0ABU1N7V9</accession>
<dbReference type="PRINTS" id="PR00411">
    <property type="entry name" value="PNDRDTASEI"/>
</dbReference>
<dbReference type="SUPFAM" id="SSF51971">
    <property type="entry name" value="Nucleotide-binding domain"/>
    <property type="match status" value="1"/>
</dbReference>
<feature type="region of interest" description="Disordered" evidence="1">
    <location>
        <begin position="1"/>
        <end position="20"/>
    </location>
</feature>
<dbReference type="EMBL" id="JAVDRL010000017">
    <property type="protein sequence ID" value="MDR6533971.1"/>
    <property type="molecule type" value="Genomic_DNA"/>
</dbReference>
<proteinExistence type="predicted"/>
<dbReference type="Proteomes" id="UP001262754">
    <property type="component" value="Unassembled WGS sequence"/>
</dbReference>
<dbReference type="PANTHER" id="PTHR21197:SF0">
    <property type="entry name" value="UDP-GALACTOPYRANOSE MUTASE"/>
    <property type="match status" value="1"/>
</dbReference>
<protein>
    <submittedName>
        <fullName evidence="2">Protoporphyrinogen oxidase</fullName>
    </submittedName>
</protein>
<dbReference type="InterPro" id="IPR036188">
    <property type="entry name" value="FAD/NAD-bd_sf"/>
</dbReference>